<evidence type="ECO:0000313" key="1">
    <source>
        <dbReference type="EMBL" id="KAJ3979804.1"/>
    </source>
</evidence>
<dbReference type="AlphaFoldDB" id="A0AA38PQB2"/>
<evidence type="ECO:0000313" key="2">
    <source>
        <dbReference type="Proteomes" id="UP001163850"/>
    </source>
</evidence>
<dbReference type="PANTHER" id="PTHR45737">
    <property type="entry name" value="VON WILLEBRAND FACTOR A DOMAIN-CONTAINING PROTEIN 5A"/>
    <property type="match status" value="1"/>
</dbReference>
<name>A0AA38PQB2_9AGAR</name>
<dbReference type="InterPro" id="IPR036465">
    <property type="entry name" value="vWFA_dom_sf"/>
</dbReference>
<comment type="caution">
    <text evidence="1">The sequence shown here is derived from an EMBL/GenBank/DDBJ whole genome shotgun (WGS) entry which is preliminary data.</text>
</comment>
<accession>A0AA38PQB2</accession>
<organism evidence="1 2">
    <name type="scientific">Lentinula detonsa</name>
    <dbReference type="NCBI Taxonomy" id="2804962"/>
    <lineage>
        <taxon>Eukaryota</taxon>
        <taxon>Fungi</taxon>
        <taxon>Dikarya</taxon>
        <taxon>Basidiomycota</taxon>
        <taxon>Agaricomycotina</taxon>
        <taxon>Agaricomycetes</taxon>
        <taxon>Agaricomycetidae</taxon>
        <taxon>Agaricales</taxon>
        <taxon>Marasmiineae</taxon>
        <taxon>Omphalotaceae</taxon>
        <taxon>Lentinula</taxon>
    </lineage>
</organism>
<dbReference type="PANTHER" id="PTHR45737:SF6">
    <property type="entry name" value="VON WILLEBRAND FACTOR A DOMAIN-CONTAINING PROTEIN 5A"/>
    <property type="match status" value="1"/>
</dbReference>
<evidence type="ECO:0008006" key="3">
    <source>
        <dbReference type="Google" id="ProtNLM"/>
    </source>
</evidence>
<dbReference type="Gene3D" id="3.40.50.410">
    <property type="entry name" value="von Willebrand factor, type A domain"/>
    <property type="match status" value="1"/>
</dbReference>
<dbReference type="SUPFAM" id="SSF53300">
    <property type="entry name" value="vWA-like"/>
    <property type="match status" value="1"/>
</dbReference>
<dbReference type="EMBL" id="MU802267">
    <property type="protein sequence ID" value="KAJ3979804.1"/>
    <property type="molecule type" value="Genomic_DNA"/>
</dbReference>
<dbReference type="Proteomes" id="UP001163850">
    <property type="component" value="Unassembled WGS sequence"/>
</dbReference>
<sequence length="182" mass="19077">MQADYGGTEIASALSLVYSSLPKPLVRPVAVILLTDGSACDVSTCVSHTQAAPSTLPHSAPDSFISVFTVGIDDGASSDTCDSIARAGNGMAVYVKQGEAIAGKCARVVRAARSPQLVNIVVSWMGHGVDEGADEHGILAQDGDQEGIEGNDVDFEMVTNIRNEAESDVPASIIKLIQHRRR</sequence>
<proteinExistence type="predicted"/>
<reference evidence="1" key="1">
    <citation type="submission" date="2022-08" db="EMBL/GenBank/DDBJ databases">
        <authorList>
            <consortium name="DOE Joint Genome Institute"/>
            <person name="Min B."/>
            <person name="Riley R."/>
            <person name="Sierra-Patev S."/>
            <person name="Naranjo-Ortiz M."/>
            <person name="Looney B."/>
            <person name="Konkel Z."/>
            <person name="Slot J.C."/>
            <person name="Sakamoto Y."/>
            <person name="Steenwyk J.L."/>
            <person name="Rokas A."/>
            <person name="Carro J."/>
            <person name="Camarero S."/>
            <person name="Ferreira P."/>
            <person name="Molpeceres G."/>
            <person name="Ruiz-Duenas F.J."/>
            <person name="Serrano A."/>
            <person name="Henrissat B."/>
            <person name="Drula E."/>
            <person name="Hughes K.W."/>
            <person name="Mata J.L."/>
            <person name="Ishikawa N.K."/>
            <person name="Vargas-Isla R."/>
            <person name="Ushijima S."/>
            <person name="Smith C.A."/>
            <person name="Ahrendt S."/>
            <person name="Andreopoulos W."/>
            <person name="He G."/>
            <person name="Labutti K."/>
            <person name="Lipzen A."/>
            <person name="Ng V."/>
            <person name="Sandor L."/>
            <person name="Barry K."/>
            <person name="Martinez A.T."/>
            <person name="Xiao Y."/>
            <person name="Gibbons J.G."/>
            <person name="Terashima K."/>
            <person name="Hibbett D.S."/>
            <person name="Grigoriev I.V."/>
        </authorList>
    </citation>
    <scope>NUCLEOTIDE SEQUENCE</scope>
    <source>
        <strain evidence="1">TFB7829</strain>
    </source>
</reference>
<gene>
    <name evidence="1" type="ORF">F5890DRAFT_833586</name>
</gene>
<protein>
    <recommendedName>
        <fullName evidence="3">VWFA domain-containing protein</fullName>
    </recommendedName>
</protein>